<dbReference type="SUPFAM" id="SSF53474">
    <property type="entry name" value="alpha/beta-Hydrolases"/>
    <property type="match status" value="1"/>
</dbReference>
<dbReference type="EMBL" id="CP002454">
    <property type="protein sequence ID" value="ADV67750.1"/>
    <property type="molecule type" value="Genomic_DNA"/>
</dbReference>
<proteinExistence type="predicted"/>
<dbReference type="AlphaFoldDB" id="E8U9L1"/>
<dbReference type="Proteomes" id="UP000008635">
    <property type="component" value="Chromosome"/>
</dbReference>
<reference evidence="2 3" key="1">
    <citation type="journal article" date="2011" name="Stand. Genomic Sci.">
        <title>Complete genome sequence of Deinococcus maricopensis type strain (LB-34).</title>
        <authorList>
            <person name="Pukall R."/>
            <person name="Zeytun A."/>
            <person name="Lucas S."/>
            <person name="Lapidus A."/>
            <person name="Hammon N."/>
            <person name="Deshpande S."/>
            <person name="Nolan M."/>
            <person name="Cheng J.F."/>
            <person name="Pitluck S."/>
            <person name="Liolios K."/>
            <person name="Pagani I."/>
            <person name="Mikhailova N."/>
            <person name="Ivanova N."/>
            <person name="Mavromatis K."/>
            <person name="Pati A."/>
            <person name="Tapia R."/>
            <person name="Han C."/>
            <person name="Goodwin L."/>
            <person name="Chen A."/>
            <person name="Palaniappan K."/>
            <person name="Land M."/>
            <person name="Hauser L."/>
            <person name="Chang Y.J."/>
            <person name="Jeffries C.D."/>
            <person name="Brambilla E.M."/>
            <person name="Rohde M."/>
            <person name="Goker M."/>
            <person name="Detter J.C."/>
            <person name="Woyke T."/>
            <person name="Bristow J."/>
            <person name="Eisen J.A."/>
            <person name="Markowitz V."/>
            <person name="Hugenholtz P."/>
            <person name="Kyrpides N.C."/>
            <person name="Klenk H.P."/>
        </authorList>
    </citation>
    <scope>NUCLEOTIDE SEQUENCE [LARGE SCALE GENOMIC DNA]</scope>
    <source>
        <strain evidence="3">DSM 21211 / LMG 22137 / NRRL B-23946 / LB-34</strain>
    </source>
</reference>
<sequence precursor="true">MRRPSALLLAALLTACAPATTAWPTLSPYSGALTDRPADAPDVLLLSVSGRCAGLCPTAPGDNWDYLTPRGTVGAVADALRAEGLSVQAEGFSAHLTAHTSSLSGREERGFLQLEDALVRAHETLMRGRRHPTRVVLLAHSHGTVWTHQLTRLHPEVTFDAVIDLDSVCDLWERDNAAAVRAFVRGPGTGRWPFDPSNPCGSVLVGPARLDVKDVVFPNVHANLEVQSQRLVGRSTEPAVGPFGANFPFDLVRNVRFDGTRTGIQTYRSGTENHSRVTYPGGPSMTWVVSRVRELARAWALDNAQ</sequence>
<reference evidence="3" key="2">
    <citation type="submission" date="2011-01" db="EMBL/GenBank/DDBJ databases">
        <title>The complete genome of Deinococcus maricopensis DSM 21211.</title>
        <authorList>
            <consortium name="US DOE Joint Genome Institute (JGI-PGF)"/>
            <person name="Lucas S."/>
            <person name="Copeland A."/>
            <person name="Lapidus A."/>
            <person name="Goodwin L."/>
            <person name="Pitluck S."/>
            <person name="Kyrpides N."/>
            <person name="Mavromatis K."/>
            <person name="Pagani I."/>
            <person name="Ivanova N."/>
            <person name="Ovchinnikova G."/>
            <person name="Zeytun A."/>
            <person name="Detter J.C."/>
            <person name="Han C."/>
            <person name="Land M."/>
            <person name="Hauser L."/>
            <person name="Markowitz V."/>
            <person name="Cheng J.-F."/>
            <person name="Hugenholtz P."/>
            <person name="Woyke T."/>
            <person name="Wu D."/>
            <person name="Pukall R."/>
            <person name="Gehrich-Schroeter G."/>
            <person name="Brambilla E."/>
            <person name="Klenk H.-P."/>
            <person name="Eisen J.A."/>
        </authorList>
    </citation>
    <scope>NUCLEOTIDE SEQUENCE [LARGE SCALE GENOMIC DNA]</scope>
    <source>
        <strain evidence="3">DSM 21211 / LMG 22137 / NRRL B-23946 / LB-34</strain>
    </source>
</reference>
<keyword evidence="1" id="KW-0732">Signal</keyword>
<protein>
    <submittedName>
        <fullName evidence="2">Uncharacterized protein</fullName>
    </submittedName>
</protein>
<keyword evidence="3" id="KW-1185">Reference proteome</keyword>
<dbReference type="KEGG" id="dmr:Deima_2107"/>
<feature type="signal peptide" evidence="1">
    <location>
        <begin position="1"/>
        <end position="21"/>
    </location>
</feature>
<gene>
    <name evidence="2" type="ordered locus">Deima_2107</name>
</gene>
<dbReference type="STRING" id="709986.Deima_2107"/>
<dbReference type="HOGENOM" id="CLU_965489_0_0_0"/>
<organism evidence="2 3">
    <name type="scientific">Deinococcus maricopensis (strain DSM 21211 / LMG 22137 / NRRL B-23946 / LB-34)</name>
    <dbReference type="NCBI Taxonomy" id="709986"/>
    <lineage>
        <taxon>Bacteria</taxon>
        <taxon>Thermotogati</taxon>
        <taxon>Deinococcota</taxon>
        <taxon>Deinococci</taxon>
        <taxon>Deinococcales</taxon>
        <taxon>Deinococcaceae</taxon>
        <taxon>Deinococcus</taxon>
    </lineage>
</organism>
<dbReference type="OrthoDB" id="68230at2"/>
<dbReference type="RefSeq" id="WP_013557255.1">
    <property type="nucleotide sequence ID" value="NC_014958.1"/>
</dbReference>
<feature type="chain" id="PRO_5003228465" evidence="1">
    <location>
        <begin position="22"/>
        <end position="305"/>
    </location>
</feature>
<name>E8U9L1_DEIML</name>
<dbReference type="PROSITE" id="PS51257">
    <property type="entry name" value="PROKAR_LIPOPROTEIN"/>
    <property type="match status" value="1"/>
</dbReference>
<evidence type="ECO:0000313" key="2">
    <source>
        <dbReference type="EMBL" id="ADV67750.1"/>
    </source>
</evidence>
<evidence type="ECO:0000313" key="3">
    <source>
        <dbReference type="Proteomes" id="UP000008635"/>
    </source>
</evidence>
<dbReference type="eggNOG" id="ENOG50345XS">
    <property type="taxonomic scope" value="Bacteria"/>
</dbReference>
<accession>E8U9L1</accession>
<evidence type="ECO:0000256" key="1">
    <source>
        <dbReference type="SAM" id="SignalP"/>
    </source>
</evidence>
<dbReference type="InterPro" id="IPR029058">
    <property type="entry name" value="AB_hydrolase_fold"/>
</dbReference>